<keyword evidence="1" id="KW-0472">Membrane</keyword>
<sequence>MSRSSYLLCVLFLGASCLVFSASAARNNPRGYKATEPPTTTQSPPTAKEYLDSQTGISTFGIIAIIFTVIVLCLVFYYGIICYPLLCRDEKKYRFMDVSSAITAATSRSIQSIGNYPDQKHHHTLA</sequence>
<dbReference type="AlphaFoldDB" id="A0A6P8LB03"/>
<name>A0A6P8LB03_DROMA</name>
<evidence type="ECO:0000256" key="2">
    <source>
        <dbReference type="SAM" id="SignalP"/>
    </source>
</evidence>
<dbReference type="Proteomes" id="UP000515162">
    <property type="component" value="Unplaced"/>
</dbReference>
<dbReference type="RefSeq" id="XP_033172749.1">
    <property type="nucleotide sequence ID" value="XM_033316858.1"/>
</dbReference>
<accession>A0A6P8LB03</accession>
<gene>
    <name evidence="4" type="primary">LOC117149960</name>
</gene>
<organism evidence="3 4">
    <name type="scientific">Drosophila mauritiana</name>
    <name type="common">Fruit fly</name>
    <dbReference type="NCBI Taxonomy" id="7226"/>
    <lineage>
        <taxon>Eukaryota</taxon>
        <taxon>Metazoa</taxon>
        <taxon>Ecdysozoa</taxon>
        <taxon>Arthropoda</taxon>
        <taxon>Hexapoda</taxon>
        <taxon>Insecta</taxon>
        <taxon>Pterygota</taxon>
        <taxon>Neoptera</taxon>
        <taxon>Endopterygota</taxon>
        <taxon>Diptera</taxon>
        <taxon>Brachycera</taxon>
        <taxon>Muscomorpha</taxon>
        <taxon>Ephydroidea</taxon>
        <taxon>Drosophilidae</taxon>
        <taxon>Drosophila</taxon>
        <taxon>Sophophora</taxon>
    </lineage>
</organism>
<keyword evidence="3" id="KW-1185">Reference proteome</keyword>
<evidence type="ECO:0000256" key="1">
    <source>
        <dbReference type="SAM" id="Phobius"/>
    </source>
</evidence>
<evidence type="ECO:0000313" key="4">
    <source>
        <dbReference type="RefSeq" id="XP_033172749.1"/>
    </source>
</evidence>
<keyword evidence="2" id="KW-0732">Signal</keyword>
<protein>
    <submittedName>
        <fullName evidence="4">Uncharacterized protein LOC117149960</fullName>
    </submittedName>
</protein>
<keyword evidence="1" id="KW-1133">Transmembrane helix</keyword>
<feature type="chain" id="PRO_5027804318" evidence="2">
    <location>
        <begin position="25"/>
        <end position="126"/>
    </location>
</feature>
<proteinExistence type="predicted"/>
<reference evidence="4" key="1">
    <citation type="submission" date="2025-08" db="UniProtKB">
        <authorList>
            <consortium name="RefSeq"/>
        </authorList>
    </citation>
    <scope>IDENTIFICATION</scope>
    <source>
        <strain evidence="4">Mau12</strain>
        <tissue evidence="4">Whole Body</tissue>
    </source>
</reference>
<dbReference type="GeneID" id="117149960"/>
<evidence type="ECO:0000313" key="3">
    <source>
        <dbReference type="Proteomes" id="UP000515162"/>
    </source>
</evidence>
<dbReference type="PROSITE" id="PS51257">
    <property type="entry name" value="PROKAR_LIPOPROTEIN"/>
    <property type="match status" value="1"/>
</dbReference>
<feature type="transmembrane region" description="Helical" evidence="1">
    <location>
        <begin position="60"/>
        <end position="86"/>
    </location>
</feature>
<feature type="signal peptide" evidence="2">
    <location>
        <begin position="1"/>
        <end position="24"/>
    </location>
</feature>
<keyword evidence="1" id="KW-0812">Transmembrane</keyword>